<organism evidence="4 5">
    <name type="scientific">Rhodopila globiformis</name>
    <name type="common">Rhodopseudomonas globiformis</name>
    <dbReference type="NCBI Taxonomy" id="1071"/>
    <lineage>
        <taxon>Bacteria</taxon>
        <taxon>Pseudomonadati</taxon>
        <taxon>Pseudomonadota</taxon>
        <taxon>Alphaproteobacteria</taxon>
        <taxon>Acetobacterales</taxon>
        <taxon>Acetobacteraceae</taxon>
        <taxon>Rhodopila</taxon>
    </lineage>
</organism>
<proteinExistence type="predicted"/>
<comment type="caution">
    <text evidence="4">The sequence shown here is derived from an EMBL/GenBank/DDBJ whole genome shotgun (WGS) entry which is preliminary data.</text>
</comment>
<evidence type="ECO:0000313" key="4">
    <source>
        <dbReference type="EMBL" id="PPQ29185.1"/>
    </source>
</evidence>
<dbReference type="RefSeq" id="WP_104521082.1">
    <property type="nucleotide sequence ID" value="NZ_NHRY01000232.1"/>
</dbReference>
<dbReference type="AlphaFoldDB" id="A0A2S6N3J6"/>
<sequence length="132" mass="13722">MAAIHAAAFPAHDAWSQAVFGQQLELPGVFGLLHASGGLILVRVAADEGEILTLGVTPEARRGGVATALLRKSAMIAAGMGATAVFLEVSVANSVALALYTRIGFATVGRRRDYYSDRSDALVLRLDTGEPG</sequence>
<dbReference type="OrthoDB" id="9804026at2"/>
<name>A0A2S6N3J6_RHOGL</name>
<dbReference type="PANTHER" id="PTHR42919:SF8">
    <property type="entry name" value="N-ALPHA-ACETYLTRANSFERASE 50"/>
    <property type="match status" value="1"/>
</dbReference>
<dbReference type="SUPFAM" id="SSF55729">
    <property type="entry name" value="Acyl-CoA N-acyltransferases (Nat)"/>
    <property type="match status" value="1"/>
</dbReference>
<dbReference type="InterPro" id="IPR051556">
    <property type="entry name" value="N-term/lysine_N-AcTrnsfr"/>
</dbReference>
<dbReference type="Proteomes" id="UP000239724">
    <property type="component" value="Unassembled WGS sequence"/>
</dbReference>
<gene>
    <name evidence="4" type="ORF">CCS01_22520</name>
</gene>
<dbReference type="InterPro" id="IPR016181">
    <property type="entry name" value="Acyl_CoA_acyltransferase"/>
</dbReference>
<dbReference type="Gene3D" id="3.40.630.30">
    <property type="match status" value="1"/>
</dbReference>
<dbReference type="Pfam" id="PF00583">
    <property type="entry name" value="Acetyltransf_1"/>
    <property type="match status" value="1"/>
</dbReference>
<evidence type="ECO:0000256" key="1">
    <source>
        <dbReference type="ARBA" id="ARBA00022679"/>
    </source>
</evidence>
<evidence type="ECO:0000259" key="3">
    <source>
        <dbReference type="PROSITE" id="PS51186"/>
    </source>
</evidence>
<dbReference type="InterPro" id="IPR000182">
    <property type="entry name" value="GNAT_dom"/>
</dbReference>
<dbReference type="PANTHER" id="PTHR42919">
    <property type="entry name" value="N-ALPHA-ACETYLTRANSFERASE"/>
    <property type="match status" value="1"/>
</dbReference>
<protein>
    <recommendedName>
        <fullName evidence="3">N-acetyltransferase domain-containing protein</fullName>
    </recommendedName>
</protein>
<keyword evidence="5" id="KW-1185">Reference proteome</keyword>
<dbReference type="PROSITE" id="PS51186">
    <property type="entry name" value="GNAT"/>
    <property type="match status" value="1"/>
</dbReference>
<feature type="domain" description="N-acetyltransferase" evidence="3">
    <location>
        <begin position="1"/>
        <end position="129"/>
    </location>
</feature>
<reference evidence="4 5" key="1">
    <citation type="journal article" date="2018" name="Arch. Microbiol.">
        <title>New insights into the metabolic potential of the phototrophic purple bacterium Rhodopila globiformis DSM 161(T) from its draft genome sequence and evidence for a vanadium-dependent nitrogenase.</title>
        <authorList>
            <person name="Imhoff J.F."/>
            <person name="Rahn T."/>
            <person name="Kunzel S."/>
            <person name="Neulinger S.C."/>
        </authorList>
    </citation>
    <scope>NUCLEOTIDE SEQUENCE [LARGE SCALE GENOMIC DNA]</scope>
    <source>
        <strain evidence="4 5">DSM 161</strain>
    </source>
</reference>
<keyword evidence="2" id="KW-0012">Acyltransferase</keyword>
<keyword evidence="1" id="KW-0808">Transferase</keyword>
<dbReference type="CDD" id="cd04301">
    <property type="entry name" value="NAT_SF"/>
    <property type="match status" value="1"/>
</dbReference>
<dbReference type="GO" id="GO:0016747">
    <property type="term" value="F:acyltransferase activity, transferring groups other than amino-acyl groups"/>
    <property type="evidence" value="ECO:0007669"/>
    <property type="project" value="InterPro"/>
</dbReference>
<accession>A0A2S6N3J6</accession>
<dbReference type="EMBL" id="NHRY01000232">
    <property type="protein sequence ID" value="PPQ29185.1"/>
    <property type="molecule type" value="Genomic_DNA"/>
</dbReference>
<evidence type="ECO:0000256" key="2">
    <source>
        <dbReference type="ARBA" id="ARBA00023315"/>
    </source>
</evidence>
<evidence type="ECO:0000313" key="5">
    <source>
        <dbReference type="Proteomes" id="UP000239724"/>
    </source>
</evidence>